<evidence type="ECO:0000256" key="1">
    <source>
        <dbReference type="SAM" id="MobiDB-lite"/>
    </source>
</evidence>
<feature type="compositionally biased region" description="Acidic residues" evidence="1">
    <location>
        <begin position="122"/>
        <end position="136"/>
    </location>
</feature>
<proteinExistence type="predicted"/>
<name>A0A9W7XIH6_9FUNG</name>
<comment type="caution">
    <text evidence="2">The sequence shown here is derived from an EMBL/GenBank/DDBJ whole genome shotgun (WGS) entry which is preliminary data.</text>
</comment>
<evidence type="ECO:0000313" key="3">
    <source>
        <dbReference type="Proteomes" id="UP001145021"/>
    </source>
</evidence>
<feature type="compositionally biased region" description="Polar residues" evidence="1">
    <location>
        <begin position="166"/>
        <end position="176"/>
    </location>
</feature>
<keyword evidence="3" id="KW-1185">Reference proteome</keyword>
<sequence length="176" mass="19300">FDTSGAVMNVNEELLCSFEILKPLSENLQSCMARTEANFWSRRQQVEAMMNEAILNEAKKKVDELESESRVDAPSNEPQAGSSSTNAGPSQQMPMPERKRRSPMAPAAKSPGRFDLQRLSDIDDGNSDDDEDDDDSSSVTGIDNYEYNTVIPGTPPRGSAKHLHQAMTQGRSSTSS</sequence>
<dbReference type="Proteomes" id="UP001145021">
    <property type="component" value="Unassembled WGS sequence"/>
</dbReference>
<dbReference type="AlphaFoldDB" id="A0A9W7XIH6"/>
<protein>
    <submittedName>
        <fullName evidence="2">Uncharacterized protein</fullName>
    </submittedName>
</protein>
<accession>A0A9W7XIH6</accession>
<feature type="region of interest" description="Disordered" evidence="1">
    <location>
        <begin position="60"/>
        <end position="176"/>
    </location>
</feature>
<feature type="non-terminal residue" evidence="2">
    <location>
        <position position="1"/>
    </location>
</feature>
<organism evidence="2 3">
    <name type="scientific">Coemansia asiatica</name>
    <dbReference type="NCBI Taxonomy" id="1052880"/>
    <lineage>
        <taxon>Eukaryota</taxon>
        <taxon>Fungi</taxon>
        <taxon>Fungi incertae sedis</taxon>
        <taxon>Zoopagomycota</taxon>
        <taxon>Kickxellomycotina</taxon>
        <taxon>Kickxellomycetes</taxon>
        <taxon>Kickxellales</taxon>
        <taxon>Kickxellaceae</taxon>
        <taxon>Coemansia</taxon>
    </lineage>
</organism>
<dbReference type="EMBL" id="JANBOH010000207">
    <property type="protein sequence ID" value="KAJ1643916.1"/>
    <property type="molecule type" value="Genomic_DNA"/>
</dbReference>
<feature type="compositionally biased region" description="Basic and acidic residues" evidence="1">
    <location>
        <begin position="60"/>
        <end position="71"/>
    </location>
</feature>
<reference evidence="2" key="1">
    <citation type="submission" date="2022-07" db="EMBL/GenBank/DDBJ databases">
        <title>Phylogenomic reconstructions and comparative analyses of Kickxellomycotina fungi.</title>
        <authorList>
            <person name="Reynolds N.K."/>
            <person name="Stajich J.E."/>
            <person name="Barry K."/>
            <person name="Grigoriev I.V."/>
            <person name="Crous P."/>
            <person name="Smith M.E."/>
        </authorList>
    </citation>
    <scope>NUCLEOTIDE SEQUENCE</scope>
    <source>
        <strain evidence="2">NBRC 105413</strain>
    </source>
</reference>
<gene>
    <name evidence="2" type="ORF">LPJ64_004348</name>
</gene>
<feature type="compositionally biased region" description="Polar residues" evidence="1">
    <location>
        <begin position="76"/>
        <end position="93"/>
    </location>
</feature>
<evidence type="ECO:0000313" key="2">
    <source>
        <dbReference type="EMBL" id="KAJ1643916.1"/>
    </source>
</evidence>